<evidence type="ECO:0000313" key="15">
    <source>
        <dbReference type="Proteomes" id="UP000646827"/>
    </source>
</evidence>
<evidence type="ECO:0000256" key="1">
    <source>
        <dbReference type="ARBA" id="ARBA00022670"/>
    </source>
</evidence>
<dbReference type="InterPro" id="IPR012337">
    <property type="entry name" value="RNaseH-like_sf"/>
</dbReference>
<keyword evidence="4" id="KW-0540">Nuclease</keyword>
<dbReference type="PANTHER" id="PTHR37984">
    <property type="entry name" value="PROTEIN CBG26694"/>
    <property type="match status" value="1"/>
</dbReference>
<evidence type="ECO:0000259" key="11">
    <source>
        <dbReference type="PROSITE" id="PS50158"/>
    </source>
</evidence>
<feature type="region of interest" description="Disordered" evidence="10">
    <location>
        <begin position="286"/>
        <end position="309"/>
    </location>
</feature>
<dbReference type="FunFam" id="3.10.20.370:FF:000001">
    <property type="entry name" value="Retrovirus-related Pol polyprotein from transposon 17.6-like protein"/>
    <property type="match status" value="1"/>
</dbReference>
<dbReference type="InterPro" id="IPR036397">
    <property type="entry name" value="RNaseH_sf"/>
</dbReference>
<sequence length="1481" mass="169984">MSKQVYSPDKYKNVPSFKEYRTSNNDPLIDLEQETFTTKQEITFEDPVLKMSEENKVIMQALTKLLEKQSSGPTFHARIREPDTYHGDRGLDAATGWIRSVERYLEMADLSSHKWSDYAATLLRDEADIWWRQQELMGDCDEWSVFKKRFLANFSPPNRLQLARDRLASLVQTSTVANYVSQFQAAWSSVPSMVDEEALDRFQRGLQPTIRLQVMTRFPLTTDDAMRLALAVEAAQQRSQNILSENNQHPLSVQHQHQHQHQQSAPEYLRSSGVAPMDLDAIRSRRQEANWRSSGRSVNNHWRGNNNFRGSNNNDRECYNCGGFGHIARFCSSPRRQDEVPVVPEGELIDLSDDQDEDSTMLQKTLDEDKHYFNSLLSIKETDLPLYLMSCGDCAVKVLIDSGASGSYVASRVAAGLTSRSVSNREVETAGGHVLAINKQVSLPLDAQGYKHTMDAYVLDTKFDVILGRNWLKTVQPIPDWELDTWRINKNGQHYIIRPHNKRDIPDLIYLLSHRQVQRLERSKGIDDMFLCYVRPNDTSASVTIQDSAESLVKEFDDVFQDTLPGLPPDRGVEHVIDTGDADPISRPPYKMSPLELAELRKQIQELLDLRLIRPSSSPWGAPVLFVRKKDGTMRMCIDYRAANRVTKRMSHPLPRIDECLEQLHGAKYYSSIDLKSGYHQIRIRKEDIPKTSFNTRYGSYEWVVLPFGLMNAPPVFQKTINLVLGDCIDKFAMVYLDDILIYSKTKEDHYRHLRCVLERLRKAKLIANLKKCDLFKTELEFVGFQVSARGILPSTKKVQAIQDWPVPSNVQEVRQFVGLASHYRRFIKGFASLAAPLTELTKGTGAKKRAIAWTNNCQVAFEKLKDRMTAAPILVPPNPDAPYIIETDSSDFAVGAVLLQQGDDGQLHPLAFESKKLSAAEQNYPAQERELLAILYSLRTWRCFIDGRCYTVFSDHHPLKYFRSKTKPTPRLTRWIAEIELYDPDIQYKPGRDNHVPDLLSRWDGPTCVTDEKSLEPDYLYAVKSVQESDWPKFYALGEENWPHMYKDLLAKHKEKFVVRDNQVFRLVKNDNEITEMRYVLFARRADLVQDFHKSVGHAGNLTVYDLMRKRWWWPDMRSDIQGWLATCPQCQLAANADRKTHHAPMKPLAVPPVFSHWHLDFVGELPTTVHGNRWLLMAVDYATNWTIARAVPDATGEAIANFIYEEIVLPFSCPAEILIDRGANFMSKVLTLYLGRLKTNHIRTSAFHARTNSKVERTNQVLKQMLRKYTHGQIHCWDQFVDAAVFACRVRKHRTTGFSPYFLVYGIEPKLPGDVLPPFIQLNESDPSEFLIVRGRVPEAHRLWKARLVAEQKLKNQAAKDKAIWDAVLKPQNFSVGDHVLMRHENKFSLEYNWKGPYKVIAVNPDHHVYQLQALNGPIYSSWVHTDRLRPIHVNSALSSDPWFDPTAVRAAEHRHFEAVRNIAVLSEDVQYSGEGILS</sequence>
<evidence type="ECO:0000256" key="2">
    <source>
        <dbReference type="ARBA" id="ARBA00022679"/>
    </source>
</evidence>
<keyword evidence="1" id="KW-0645">Protease</keyword>
<dbReference type="Gene3D" id="3.10.10.10">
    <property type="entry name" value="HIV Type 1 Reverse Transcriptase, subunit A, domain 1"/>
    <property type="match status" value="1"/>
</dbReference>
<keyword evidence="15" id="KW-1185">Reference proteome</keyword>
<dbReference type="CDD" id="cd01647">
    <property type="entry name" value="RT_LTR"/>
    <property type="match status" value="1"/>
</dbReference>
<evidence type="ECO:0000256" key="5">
    <source>
        <dbReference type="ARBA" id="ARBA00022750"/>
    </source>
</evidence>
<dbReference type="Pfam" id="PF00078">
    <property type="entry name" value="RVT_1"/>
    <property type="match status" value="1"/>
</dbReference>
<keyword evidence="2" id="KW-0808">Transferase</keyword>
<evidence type="ECO:0008006" key="16">
    <source>
        <dbReference type="Google" id="ProtNLM"/>
    </source>
</evidence>
<dbReference type="FunFam" id="3.30.70.270:FF:000020">
    <property type="entry name" value="Transposon Tf2-6 polyprotein-like Protein"/>
    <property type="match status" value="1"/>
</dbReference>
<dbReference type="Gene3D" id="2.40.70.10">
    <property type="entry name" value="Acid Proteases"/>
    <property type="match status" value="1"/>
</dbReference>
<protein>
    <recommendedName>
        <fullName evidence="16">Reverse transcriptase</fullName>
    </recommendedName>
</protein>
<evidence type="ECO:0000256" key="7">
    <source>
        <dbReference type="ARBA" id="ARBA00023125"/>
    </source>
</evidence>
<keyword evidence="9" id="KW-0479">Metal-binding</keyword>
<dbReference type="SUPFAM" id="SSF50630">
    <property type="entry name" value="Acid proteases"/>
    <property type="match status" value="1"/>
</dbReference>
<dbReference type="GO" id="GO:0004190">
    <property type="term" value="F:aspartic-type endopeptidase activity"/>
    <property type="evidence" value="ECO:0007669"/>
    <property type="project" value="UniProtKB-KW"/>
</dbReference>
<evidence type="ECO:0000256" key="9">
    <source>
        <dbReference type="PROSITE-ProRule" id="PRU00047"/>
    </source>
</evidence>
<feature type="domain" description="Reverse transcriptase" evidence="12">
    <location>
        <begin position="608"/>
        <end position="787"/>
    </location>
</feature>
<dbReference type="Gene3D" id="2.30.30.850">
    <property type="match status" value="1"/>
</dbReference>
<feature type="compositionally biased region" description="Polar residues" evidence="10">
    <location>
        <begin position="290"/>
        <end position="302"/>
    </location>
</feature>
<dbReference type="InterPro" id="IPR001878">
    <property type="entry name" value="Znf_CCHC"/>
</dbReference>
<dbReference type="GO" id="GO:0003677">
    <property type="term" value="F:DNA binding"/>
    <property type="evidence" value="ECO:0007669"/>
    <property type="project" value="UniProtKB-KW"/>
</dbReference>
<keyword evidence="6" id="KW-0255">Endonuclease</keyword>
<evidence type="ECO:0000259" key="13">
    <source>
        <dbReference type="PROSITE" id="PS50994"/>
    </source>
</evidence>
<dbReference type="PROSITE" id="PS50158">
    <property type="entry name" value="ZF_CCHC"/>
    <property type="match status" value="1"/>
</dbReference>
<dbReference type="SMART" id="SM00343">
    <property type="entry name" value="ZnF_C2HC"/>
    <property type="match status" value="1"/>
</dbReference>
<evidence type="ECO:0000313" key="14">
    <source>
        <dbReference type="EMBL" id="KAG2213754.1"/>
    </source>
</evidence>
<dbReference type="SUPFAM" id="SSF57756">
    <property type="entry name" value="Retrovirus zinc finger-like domains"/>
    <property type="match status" value="1"/>
</dbReference>
<dbReference type="PROSITE" id="PS50878">
    <property type="entry name" value="RT_POL"/>
    <property type="match status" value="1"/>
</dbReference>
<dbReference type="Gene3D" id="4.10.60.10">
    <property type="entry name" value="Zinc finger, CCHC-type"/>
    <property type="match status" value="1"/>
</dbReference>
<keyword evidence="5" id="KW-0064">Aspartyl protease</keyword>
<dbReference type="InterPro" id="IPR041588">
    <property type="entry name" value="Integrase_H2C2"/>
</dbReference>
<dbReference type="Gene3D" id="3.10.20.370">
    <property type="match status" value="1"/>
</dbReference>
<keyword evidence="9" id="KW-0862">Zinc</keyword>
<dbReference type="Pfam" id="PF03732">
    <property type="entry name" value="Retrotrans_gag"/>
    <property type="match status" value="1"/>
</dbReference>
<dbReference type="Gene3D" id="3.30.70.270">
    <property type="match status" value="2"/>
</dbReference>
<dbReference type="InterPro" id="IPR043502">
    <property type="entry name" value="DNA/RNA_pol_sf"/>
</dbReference>
<evidence type="ECO:0000256" key="3">
    <source>
        <dbReference type="ARBA" id="ARBA00022695"/>
    </source>
</evidence>
<dbReference type="GO" id="GO:0005634">
    <property type="term" value="C:nucleus"/>
    <property type="evidence" value="ECO:0007669"/>
    <property type="project" value="UniProtKB-ARBA"/>
</dbReference>
<accession>A0A8H7RMM0</accession>
<evidence type="ECO:0000256" key="6">
    <source>
        <dbReference type="ARBA" id="ARBA00022759"/>
    </source>
</evidence>
<dbReference type="SUPFAM" id="SSF56672">
    <property type="entry name" value="DNA/RNA polymerases"/>
    <property type="match status" value="1"/>
</dbReference>
<dbReference type="OrthoDB" id="2275801at2759"/>
<keyword evidence="7" id="KW-0238">DNA-binding</keyword>
<dbReference type="Gene3D" id="1.10.340.70">
    <property type="match status" value="1"/>
</dbReference>
<dbReference type="Pfam" id="PF17919">
    <property type="entry name" value="RT_RNaseH_2"/>
    <property type="match status" value="1"/>
</dbReference>
<dbReference type="Proteomes" id="UP000646827">
    <property type="component" value="Unassembled WGS sequence"/>
</dbReference>
<dbReference type="GO" id="GO:0016779">
    <property type="term" value="F:nucleotidyltransferase activity"/>
    <property type="evidence" value="ECO:0007669"/>
    <property type="project" value="UniProtKB-KW"/>
</dbReference>
<gene>
    <name evidence="14" type="ORF">INT45_009559</name>
</gene>
<dbReference type="EMBL" id="JAEPRB010000655">
    <property type="protein sequence ID" value="KAG2213754.1"/>
    <property type="molecule type" value="Genomic_DNA"/>
</dbReference>
<dbReference type="SUPFAM" id="SSF53098">
    <property type="entry name" value="Ribonuclease H-like"/>
    <property type="match status" value="1"/>
</dbReference>
<evidence type="ECO:0000259" key="12">
    <source>
        <dbReference type="PROSITE" id="PS50878"/>
    </source>
</evidence>
<proteinExistence type="predicted"/>
<dbReference type="Pfam" id="PF08284">
    <property type="entry name" value="RVP_2"/>
    <property type="match status" value="1"/>
</dbReference>
<keyword evidence="3" id="KW-0548">Nucleotidyltransferase</keyword>
<organism evidence="14 15">
    <name type="scientific">Circinella minor</name>
    <dbReference type="NCBI Taxonomy" id="1195481"/>
    <lineage>
        <taxon>Eukaryota</taxon>
        <taxon>Fungi</taxon>
        <taxon>Fungi incertae sedis</taxon>
        <taxon>Mucoromycota</taxon>
        <taxon>Mucoromycotina</taxon>
        <taxon>Mucoromycetes</taxon>
        <taxon>Mucorales</taxon>
        <taxon>Lichtheimiaceae</taxon>
        <taxon>Circinella</taxon>
    </lineage>
</organism>
<dbReference type="InterPro" id="IPR036875">
    <property type="entry name" value="Znf_CCHC_sf"/>
</dbReference>
<dbReference type="GO" id="GO:0008270">
    <property type="term" value="F:zinc ion binding"/>
    <property type="evidence" value="ECO:0007669"/>
    <property type="project" value="UniProtKB-KW"/>
</dbReference>
<evidence type="ECO:0000256" key="4">
    <source>
        <dbReference type="ARBA" id="ARBA00022722"/>
    </source>
</evidence>
<dbReference type="InterPro" id="IPR050951">
    <property type="entry name" value="Retrovirus_Pol_polyprotein"/>
</dbReference>
<dbReference type="InterPro" id="IPR043128">
    <property type="entry name" value="Rev_trsase/Diguanyl_cyclase"/>
</dbReference>
<dbReference type="InterPro" id="IPR001584">
    <property type="entry name" value="Integrase_cat-core"/>
</dbReference>
<keyword evidence="6" id="KW-0378">Hydrolase</keyword>
<dbReference type="InterPro" id="IPR021109">
    <property type="entry name" value="Peptidase_aspartic_dom_sf"/>
</dbReference>
<dbReference type="GO" id="GO:0015074">
    <property type="term" value="P:DNA integration"/>
    <property type="evidence" value="ECO:0007669"/>
    <property type="project" value="InterPro"/>
</dbReference>
<dbReference type="InterPro" id="IPR000477">
    <property type="entry name" value="RT_dom"/>
</dbReference>
<reference evidence="14 15" key="1">
    <citation type="submission" date="2020-12" db="EMBL/GenBank/DDBJ databases">
        <title>Metabolic potential, ecology and presence of endohyphal bacteria is reflected in genomic diversity of Mucoromycotina.</title>
        <authorList>
            <person name="Muszewska A."/>
            <person name="Okrasinska A."/>
            <person name="Steczkiewicz K."/>
            <person name="Drgas O."/>
            <person name="Orlowska M."/>
            <person name="Perlinska-Lenart U."/>
            <person name="Aleksandrzak-Piekarczyk T."/>
            <person name="Szatraj K."/>
            <person name="Zielenkiewicz U."/>
            <person name="Pilsyk S."/>
            <person name="Malc E."/>
            <person name="Mieczkowski P."/>
            <person name="Kruszewska J.S."/>
            <person name="Biernat P."/>
            <person name="Pawlowska J."/>
        </authorList>
    </citation>
    <scope>NUCLEOTIDE SEQUENCE [LARGE SCALE GENOMIC DNA]</scope>
    <source>
        <strain evidence="14 15">CBS 142.35</strain>
    </source>
</reference>
<dbReference type="GO" id="GO:0006508">
    <property type="term" value="P:proteolysis"/>
    <property type="evidence" value="ECO:0007669"/>
    <property type="project" value="UniProtKB-KW"/>
</dbReference>
<comment type="caution">
    <text evidence="14">The sequence shown here is derived from an EMBL/GenBank/DDBJ whole genome shotgun (WGS) entry which is preliminary data.</text>
</comment>
<dbReference type="CDD" id="cd00303">
    <property type="entry name" value="retropepsin_like"/>
    <property type="match status" value="1"/>
</dbReference>
<keyword evidence="9" id="KW-0863">Zinc-finger</keyword>
<feature type="domain" description="CCHC-type" evidence="11">
    <location>
        <begin position="318"/>
        <end position="331"/>
    </location>
</feature>
<evidence type="ECO:0000256" key="10">
    <source>
        <dbReference type="SAM" id="MobiDB-lite"/>
    </source>
</evidence>
<feature type="domain" description="Integrase catalytic" evidence="13">
    <location>
        <begin position="1150"/>
        <end position="1310"/>
    </location>
</feature>
<evidence type="ECO:0000256" key="8">
    <source>
        <dbReference type="ARBA" id="ARBA00023268"/>
    </source>
</evidence>
<dbReference type="PROSITE" id="PS50994">
    <property type="entry name" value="INTEGRASE"/>
    <property type="match status" value="1"/>
</dbReference>
<keyword evidence="8" id="KW-0511">Multifunctional enzyme</keyword>
<dbReference type="PANTHER" id="PTHR37984:SF5">
    <property type="entry name" value="PROTEIN NYNRIN-LIKE"/>
    <property type="match status" value="1"/>
</dbReference>
<dbReference type="GO" id="GO:0004519">
    <property type="term" value="F:endonuclease activity"/>
    <property type="evidence" value="ECO:0007669"/>
    <property type="project" value="UniProtKB-KW"/>
</dbReference>
<dbReference type="Gene3D" id="3.30.420.10">
    <property type="entry name" value="Ribonuclease H-like superfamily/Ribonuclease H"/>
    <property type="match status" value="1"/>
</dbReference>
<dbReference type="InterPro" id="IPR041577">
    <property type="entry name" value="RT_RNaseH_2"/>
</dbReference>
<dbReference type="Pfam" id="PF17921">
    <property type="entry name" value="Integrase_H2C2"/>
    <property type="match status" value="1"/>
</dbReference>
<name>A0A8H7RMM0_9FUNG</name>
<dbReference type="InterPro" id="IPR005162">
    <property type="entry name" value="Retrotrans_gag_dom"/>
</dbReference>
<dbReference type="CDD" id="cd09274">
    <property type="entry name" value="RNase_HI_RT_Ty3"/>
    <property type="match status" value="1"/>
</dbReference>